<feature type="chain" id="PRO_5045193239" description="GH16 domain-containing protein" evidence="2">
    <location>
        <begin position="31"/>
        <end position="305"/>
    </location>
</feature>
<keyword evidence="5" id="KW-1185">Reference proteome</keyword>
<evidence type="ECO:0000313" key="4">
    <source>
        <dbReference type="EMBL" id="GAA0629560.1"/>
    </source>
</evidence>
<reference evidence="4 5" key="1">
    <citation type="journal article" date="2019" name="Int. J. Syst. Evol. Microbiol.">
        <title>The Global Catalogue of Microorganisms (GCM) 10K type strain sequencing project: providing services to taxonomists for standard genome sequencing and annotation.</title>
        <authorList>
            <consortium name="The Broad Institute Genomics Platform"/>
            <consortium name="The Broad Institute Genome Sequencing Center for Infectious Disease"/>
            <person name="Wu L."/>
            <person name="Ma J."/>
        </authorList>
    </citation>
    <scope>NUCLEOTIDE SEQUENCE [LARGE SCALE GENOMIC DNA]</scope>
    <source>
        <strain evidence="4 5">JCM 10671</strain>
    </source>
</reference>
<evidence type="ECO:0000313" key="5">
    <source>
        <dbReference type="Proteomes" id="UP001500957"/>
    </source>
</evidence>
<dbReference type="PANTHER" id="PTHR10963:SF55">
    <property type="entry name" value="GLYCOSIDE HYDROLASE FAMILY 16 PROTEIN"/>
    <property type="match status" value="1"/>
</dbReference>
<feature type="domain" description="GH16" evidence="3">
    <location>
        <begin position="34"/>
        <end position="305"/>
    </location>
</feature>
<dbReference type="InterPro" id="IPR013320">
    <property type="entry name" value="ConA-like_dom_sf"/>
</dbReference>
<dbReference type="RefSeq" id="WP_344607390.1">
    <property type="nucleotide sequence ID" value="NZ_BAAAHE010000036.1"/>
</dbReference>
<dbReference type="Gene3D" id="2.60.120.200">
    <property type="match status" value="1"/>
</dbReference>
<dbReference type="PROSITE" id="PS00430">
    <property type="entry name" value="TONB_DEPENDENT_REC_1"/>
    <property type="match status" value="1"/>
</dbReference>
<accession>A0ABN1H5R6</accession>
<comment type="caution">
    <text evidence="4">The sequence shown here is derived from an EMBL/GenBank/DDBJ whole genome shotgun (WGS) entry which is preliminary data.</text>
</comment>
<evidence type="ECO:0000256" key="1">
    <source>
        <dbReference type="ARBA" id="ARBA00006865"/>
    </source>
</evidence>
<organism evidence="4 5">
    <name type="scientific">Sporichthya brevicatena</name>
    <dbReference type="NCBI Taxonomy" id="171442"/>
    <lineage>
        <taxon>Bacteria</taxon>
        <taxon>Bacillati</taxon>
        <taxon>Actinomycetota</taxon>
        <taxon>Actinomycetes</taxon>
        <taxon>Sporichthyales</taxon>
        <taxon>Sporichthyaceae</taxon>
        <taxon>Sporichthya</taxon>
    </lineage>
</organism>
<feature type="signal peptide" evidence="2">
    <location>
        <begin position="1"/>
        <end position="30"/>
    </location>
</feature>
<sequence length="305" mass="33080">MKRSLVGASTAGALAITGALSLATVGGASAGETAPQQQESVTVKAAESAAVQTSAKKKWKLVFSDNFSGNKLSSKWYTYPTGPWAGRTCATAAPSMAKPKNGKLQVRATVNKSKAGTSQCKKFFYNGQIASTKAFRYGKFEARIKYQSSPGVGGAFWLLPGKENPTDVSPSNLAAYRGGEVDIAEYFGDRYKPVGSMYHFVYWPKQTSGGVKTIKTGGVQPGSKKALKGKLPSKGFHTYTLEWTPKKYVFKIDGKVTATITKGVSKRKQFILFSMLTSDWMLPLQKSNSMPATMQVDWVKVYQKK</sequence>
<dbReference type="CDD" id="cd08023">
    <property type="entry name" value="GH16_laminarinase_like"/>
    <property type="match status" value="1"/>
</dbReference>
<evidence type="ECO:0000259" key="3">
    <source>
        <dbReference type="PROSITE" id="PS51762"/>
    </source>
</evidence>
<comment type="similarity">
    <text evidence="1">Belongs to the glycosyl hydrolase 16 family.</text>
</comment>
<evidence type="ECO:0000256" key="2">
    <source>
        <dbReference type="SAM" id="SignalP"/>
    </source>
</evidence>
<dbReference type="PANTHER" id="PTHR10963">
    <property type="entry name" value="GLYCOSYL HYDROLASE-RELATED"/>
    <property type="match status" value="1"/>
</dbReference>
<dbReference type="SUPFAM" id="SSF49899">
    <property type="entry name" value="Concanavalin A-like lectins/glucanases"/>
    <property type="match status" value="1"/>
</dbReference>
<keyword evidence="2" id="KW-0732">Signal</keyword>
<dbReference type="Pfam" id="PF00722">
    <property type="entry name" value="Glyco_hydro_16"/>
    <property type="match status" value="1"/>
</dbReference>
<dbReference type="EMBL" id="BAAAHE010000036">
    <property type="protein sequence ID" value="GAA0629560.1"/>
    <property type="molecule type" value="Genomic_DNA"/>
</dbReference>
<dbReference type="InterPro" id="IPR010916">
    <property type="entry name" value="TonB_box_CS"/>
</dbReference>
<gene>
    <name evidence="4" type="ORF">GCM10009547_36530</name>
</gene>
<proteinExistence type="inferred from homology"/>
<dbReference type="InterPro" id="IPR000757">
    <property type="entry name" value="Beta-glucanase-like"/>
</dbReference>
<dbReference type="Proteomes" id="UP001500957">
    <property type="component" value="Unassembled WGS sequence"/>
</dbReference>
<dbReference type="InterPro" id="IPR050546">
    <property type="entry name" value="Glycosyl_Hydrlase_16"/>
</dbReference>
<dbReference type="PROSITE" id="PS51762">
    <property type="entry name" value="GH16_2"/>
    <property type="match status" value="1"/>
</dbReference>
<protein>
    <recommendedName>
        <fullName evidence="3">GH16 domain-containing protein</fullName>
    </recommendedName>
</protein>
<name>A0ABN1H5R6_9ACTN</name>